<dbReference type="CDD" id="cd01949">
    <property type="entry name" value="GGDEF"/>
    <property type="match status" value="1"/>
</dbReference>
<dbReference type="SUPFAM" id="SSF55785">
    <property type="entry name" value="PYP-like sensor domain (PAS domain)"/>
    <property type="match status" value="2"/>
</dbReference>
<keyword evidence="3" id="KW-1185">Reference proteome</keyword>
<accession>A0ABP7MTD1</accession>
<dbReference type="NCBIfam" id="TIGR00254">
    <property type="entry name" value="GGDEF"/>
    <property type="match status" value="1"/>
</dbReference>
<dbReference type="PROSITE" id="PS50887">
    <property type="entry name" value="GGDEF"/>
    <property type="match status" value="1"/>
</dbReference>
<dbReference type="Proteomes" id="UP001501565">
    <property type="component" value="Unassembled WGS sequence"/>
</dbReference>
<dbReference type="CDD" id="cd00130">
    <property type="entry name" value="PAS"/>
    <property type="match status" value="1"/>
</dbReference>
<dbReference type="EMBL" id="BAABBN010000007">
    <property type="protein sequence ID" value="GAA3929824.1"/>
    <property type="molecule type" value="Genomic_DNA"/>
</dbReference>
<proteinExistence type="predicted"/>
<dbReference type="InterPro" id="IPR029787">
    <property type="entry name" value="Nucleotide_cyclase"/>
</dbReference>
<dbReference type="InterPro" id="IPR000014">
    <property type="entry name" value="PAS"/>
</dbReference>
<dbReference type="Pfam" id="PF13426">
    <property type="entry name" value="PAS_9"/>
    <property type="match status" value="2"/>
</dbReference>
<feature type="domain" description="GGDEF" evidence="1">
    <location>
        <begin position="283"/>
        <end position="417"/>
    </location>
</feature>
<reference evidence="3" key="1">
    <citation type="journal article" date="2019" name="Int. J. Syst. Evol. Microbiol.">
        <title>The Global Catalogue of Microorganisms (GCM) 10K type strain sequencing project: providing services to taxonomists for standard genome sequencing and annotation.</title>
        <authorList>
            <consortium name="The Broad Institute Genomics Platform"/>
            <consortium name="The Broad Institute Genome Sequencing Center for Infectious Disease"/>
            <person name="Wu L."/>
            <person name="Ma J."/>
        </authorList>
    </citation>
    <scope>NUCLEOTIDE SEQUENCE [LARGE SCALE GENOMIC DNA]</scope>
    <source>
        <strain evidence="3">JCM 17551</strain>
    </source>
</reference>
<dbReference type="InterPro" id="IPR043128">
    <property type="entry name" value="Rev_trsase/Diguanyl_cyclase"/>
</dbReference>
<dbReference type="InterPro" id="IPR035965">
    <property type="entry name" value="PAS-like_dom_sf"/>
</dbReference>
<dbReference type="Gene3D" id="3.30.450.20">
    <property type="entry name" value="PAS domain"/>
    <property type="match status" value="2"/>
</dbReference>
<dbReference type="SUPFAM" id="SSF55073">
    <property type="entry name" value="Nucleotide cyclase"/>
    <property type="match status" value="1"/>
</dbReference>
<sequence length="432" mass="49772">MLDMKGTPQFSSCLLEQQTAFFKQETYYILIWDNKIVDISDKFVQLLGFSNKQEVPDYFPELIPPDYPREFLVYFKLFAGHEFRKNYDMKLKGRDNKVITLRFSARQLGEGDGGSVAMLIGEDVTYQQKKLDDLSQDSSLFTYNPYSIAITDAFAKITKVNPKFIKKTHFTEEEVLGANIFDFKHFPGVSNRVVMGRIIAQKDYRAEFLSQTKEGFEYEEDLHVIPVYHYGELVNLLFIGEDISQKKHIIHALEQKAYYDELTGLYRKEVGMSLLYEVCESDQNFGVFFLDYHSFKMINDNFGHDVGDEILCIGSTRLKHGLRKQDIVIRWGGDEFVIIAPNLNDRSDMEVVANKVHNEFLKSMEVQGRHFHVSVDIGGCYCPTSDIPPSARELIKMADSNMYISKQTKQSFCVSEYGMSQSRALLKLRLSG</sequence>
<organism evidence="2 3">
    <name type="scientific">Litoribacillus peritrichatus</name>
    <dbReference type="NCBI Taxonomy" id="718191"/>
    <lineage>
        <taxon>Bacteria</taxon>
        <taxon>Pseudomonadati</taxon>
        <taxon>Pseudomonadota</taxon>
        <taxon>Gammaproteobacteria</taxon>
        <taxon>Oceanospirillales</taxon>
        <taxon>Oceanospirillaceae</taxon>
        <taxon>Litoribacillus</taxon>
    </lineage>
</organism>
<evidence type="ECO:0000259" key="1">
    <source>
        <dbReference type="PROSITE" id="PS50887"/>
    </source>
</evidence>
<gene>
    <name evidence="2" type="ORF">GCM10022277_28040</name>
</gene>
<dbReference type="SMART" id="SM00267">
    <property type="entry name" value="GGDEF"/>
    <property type="match status" value="1"/>
</dbReference>
<dbReference type="InterPro" id="IPR000160">
    <property type="entry name" value="GGDEF_dom"/>
</dbReference>
<dbReference type="RefSeq" id="WP_344799177.1">
    <property type="nucleotide sequence ID" value="NZ_BAABBN010000007.1"/>
</dbReference>
<name>A0ABP7MTD1_9GAMM</name>
<dbReference type="SMART" id="SM00091">
    <property type="entry name" value="PAS"/>
    <property type="match status" value="2"/>
</dbReference>
<dbReference type="InterPro" id="IPR052155">
    <property type="entry name" value="Biofilm_reg_signaling"/>
</dbReference>
<protein>
    <recommendedName>
        <fullName evidence="1">GGDEF domain-containing protein</fullName>
    </recommendedName>
</protein>
<evidence type="ECO:0000313" key="2">
    <source>
        <dbReference type="EMBL" id="GAA3929824.1"/>
    </source>
</evidence>
<dbReference type="PANTHER" id="PTHR44757">
    <property type="entry name" value="DIGUANYLATE CYCLASE DGCP"/>
    <property type="match status" value="1"/>
</dbReference>
<dbReference type="Gene3D" id="3.30.70.270">
    <property type="match status" value="1"/>
</dbReference>
<evidence type="ECO:0000313" key="3">
    <source>
        <dbReference type="Proteomes" id="UP001501565"/>
    </source>
</evidence>
<dbReference type="Pfam" id="PF00990">
    <property type="entry name" value="GGDEF"/>
    <property type="match status" value="1"/>
</dbReference>
<dbReference type="PANTHER" id="PTHR44757:SF2">
    <property type="entry name" value="BIOFILM ARCHITECTURE MAINTENANCE PROTEIN MBAA"/>
    <property type="match status" value="1"/>
</dbReference>
<comment type="caution">
    <text evidence="2">The sequence shown here is derived from an EMBL/GenBank/DDBJ whole genome shotgun (WGS) entry which is preliminary data.</text>
</comment>
<dbReference type="NCBIfam" id="TIGR00229">
    <property type="entry name" value="sensory_box"/>
    <property type="match status" value="1"/>
</dbReference>